<organism evidence="1 2">
    <name type="scientific">Caerostris extrusa</name>
    <name type="common">Bark spider</name>
    <name type="synonym">Caerostris bankana</name>
    <dbReference type="NCBI Taxonomy" id="172846"/>
    <lineage>
        <taxon>Eukaryota</taxon>
        <taxon>Metazoa</taxon>
        <taxon>Ecdysozoa</taxon>
        <taxon>Arthropoda</taxon>
        <taxon>Chelicerata</taxon>
        <taxon>Arachnida</taxon>
        <taxon>Araneae</taxon>
        <taxon>Araneomorphae</taxon>
        <taxon>Entelegynae</taxon>
        <taxon>Araneoidea</taxon>
        <taxon>Araneidae</taxon>
        <taxon>Caerostris</taxon>
    </lineage>
</organism>
<accession>A0AAV4R2N8</accession>
<dbReference type="Proteomes" id="UP001054945">
    <property type="component" value="Unassembled WGS sequence"/>
</dbReference>
<protein>
    <submittedName>
        <fullName evidence="1">Uncharacterized protein</fullName>
    </submittedName>
</protein>
<keyword evidence="2" id="KW-1185">Reference proteome</keyword>
<evidence type="ECO:0000313" key="1">
    <source>
        <dbReference type="EMBL" id="GIY15990.1"/>
    </source>
</evidence>
<proteinExistence type="predicted"/>
<name>A0AAV4R2N8_CAEEX</name>
<comment type="caution">
    <text evidence="1">The sequence shown here is derived from an EMBL/GenBank/DDBJ whole genome shotgun (WGS) entry which is preliminary data.</text>
</comment>
<dbReference type="EMBL" id="BPLR01007316">
    <property type="protein sequence ID" value="GIY15990.1"/>
    <property type="molecule type" value="Genomic_DNA"/>
</dbReference>
<gene>
    <name evidence="1" type="ORF">CEXT_777881</name>
</gene>
<dbReference type="AlphaFoldDB" id="A0AAV4R2N8"/>
<reference evidence="1 2" key="1">
    <citation type="submission" date="2021-06" db="EMBL/GenBank/DDBJ databases">
        <title>Caerostris extrusa draft genome.</title>
        <authorList>
            <person name="Kono N."/>
            <person name="Arakawa K."/>
        </authorList>
    </citation>
    <scope>NUCLEOTIDE SEQUENCE [LARGE SCALE GENOMIC DNA]</scope>
</reference>
<evidence type="ECO:0000313" key="2">
    <source>
        <dbReference type="Proteomes" id="UP001054945"/>
    </source>
</evidence>
<sequence length="92" mass="10739">MDSVLREVATRTSPLTQFQILDMICRRKFVVAFNHISPPLPILPPPDRTRSLTVNKFSFPRVMKKIKSIFSDKIYFVFLGEFGLNSDCFQLW</sequence>